<dbReference type="Pfam" id="PF18072">
    <property type="entry name" value="FGAR-AT_linker"/>
    <property type="match status" value="1"/>
</dbReference>
<feature type="domain" description="PurM-like C-terminal" evidence="13">
    <location>
        <begin position="776"/>
        <end position="853"/>
    </location>
</feature>
<evidence type="ECO:0000256" key="2">
    <source>
        <dbReference type="ARBA" id="ARBA00008608"/>
    </source>
</evidence>
<keyword evidence="7" id="KW-0658">Purine biosynthesis</keyword>
<dbReference type="Gene3D" id="1.10.8.750">
    <property type="entry name" value="Phosphoribosylformylglycinamidine synthase, linker domain"/>
    <property type="match status" value="1"/>
</dbReference>
<keyword evidence="6" id="KW-0547">Nucleotide-binding</keyword>
<comment type="caution">
    <text evidence="16">The sequence shown here is derived from an EMBL/GenBank/DDBJ whole genome shotgun (WGS) entry which is preliminary data.</text>
</comment>
<dbReference type="GO" id="GO:0005524">
    <property type="term" value="F:ATP binding"/>
    <property type="evidence" value="ECO:0007669"/>
    <property type="project" value="UniProtKB-KW"/>
</dbReference>
<dbReference type="Pfam" id="PF13507">
    <property type="entry name" value="GATase_5"/>
    <property type="match status" value="1"/>
</dbReference>
<dbReference type="InterPro" id="IPR055181">
    <property type="entry name" value="FGAR-AT_PurM_N-like"/>
</dbReference>
<dbReference type="InterPro" id="IPR029062">
    <property type="entry name" value="Class_I_gatase-like"/>
</dbReference>
<dbReference type="PANTHER" id="PTHR10099">
    <property type="entry name" value="PHOSPHORIBOSYLFORMYLGLYCINAMIDINE SYNTHASE"/>
    <property type="match status" value="1"/>
</dbReference>
<keyword evidence="10" id="KW-0315">Glutamine amidotransferase</keyword>
<accession>A0AAD7U7C6</accession>
<dbReference type="InterPro" id="IPR010073">
    <property type="entry name" value="PurL_large"/>
</dbReference>
<dbReference type="EMBL" id="JAQMWT010000551">
    <property type="protein sequence ID" value="KAJ8599631.1"/>
    <property type="molecule type" value="Genomic_DNA"/>
</dbReference>
<evidence type="ECO:0000313" key="16">
    <source>
        <dbReference type="EMBL" id="KAJ8599631.1"/>
    </source>
</evidence>
<evidence type="ECO:0000259" key="15">
    <source>
        <dbReference type="Pfam" id="PF22689"/>
    </source>
</evidence>
<dbReference type="GO" id="GO:0004642">
    <property type="term" value="F:phosphoribosylformylglycinamidine synthase activity"/>
    <property type="evidence" value="ECO:0007669"/>
    <property type="project" value="UniProtKB-EC"/>
</dbReference>
<evidence type="ECO:0000259" key="14">
    <source>
        <dbReference type="Pfam" id="PF18072"/>
    </source>
</evidence>
<reference evidence="16" key="1">
    <citation type="submission" date="2023-01" db="EMBL/GenBank/DDBJ databases">
        <title>Metagenome sequencing of chrysophaentin producing Chrysophaeum taylorii.</title>
        <authorList>
            <person name="Davison J."/>
            <person name="Bewley C."/>
        </authorList>
    </citation>
    <scope>NUCLEOTIDE SEQUENCE</scope>
    <source>
        <strain evidence="16">NIES-1699</strain>
    </source>
</reference>
<evidence type="ECO:0000256" key="1">
    <source>
        <dbReference type="ARBA" id="ARBA00004920"/>
    </source>
</evidence>
<evidence type="ECO:0000256" key="10">
    <source>
        <dbReference type="ARBA" id="ARBA00022962"/>
    </source>
</evidence>
<keyword evidence="4" id="KW-0436">Ligase</keyword>
<evidence type="ECO:0000256" key="3">
    <source>
        <dbReference type="ARBA" id="ARBA00012747"/>
    </source>
</evidence>
<evidence type="ECO:0000256" key="8">
    <source>
        <dbReference type="ARBA" id="ARBA00022840"/>
    </source>
</evidence>
<dbReference type="Proteomes" id="UP001230188">
    <property type="component" value="Unassembled WGS sequence"/>
</dbReference>
<evidence type="ECO:0000256" key="11">
    <source>
        <dbReference type="ARBA" id="ARBA00029823"/>
    </source>
</evidence>
<dbReference type="SUPFAM" id="SSF56042">
    <property type="entry name" value="PurM C-terminal domain-like"/>
    <property type="match status" value="2"/>
</dbReference>
<dbReference type="PROSITE" id="PS51273">
    <property type="entry name" value="GATASE_TYPE_1"/>
    <property type="match status" value="1"/>
</dbReference>
<feature type="domain" description="Phosphoribosylformylglycinamidine synthase linker" evidence="14">
    <location>
        <begin position="144"/>
        <end position="184"/>
    </location>
</feature>
<name>A0AAD7U7C6_9STRA</name>
<evidence type="ECO:0000259" key="13">
    <source>
        <dbReference type="Pfam" id="PF02769"/>
    </source>
</evidence>
<evidence type="ECO:0000256" key="9">
    <source>
        <dbReference type="ARBA" id="ARBA00022842"/>
    </source>
</evidence>
<dbReference type="AlphaFoldDB" id="A0AAD7U7C6"/>
<keyword evidence="9" id="KW-0460">Magnesium</keyword>
<protein>
    <recommendedName>
        <fullName evidence="3">phosphoribosylformylglycinamidine synthase</fullName>
        <ecNumber evidence="3">6.3.5.3</ecNumber>
    </recommendedName>
    <alternativeName>
        <fullName evidence="12">Formylglycinamide ribonucleotide amidotransferase</fullName>
    </alternativeName>
    <alternativeName>
        <fullName evidence="11">Formylglycinamide ribotide amidotransferase</fullName>
    </alternativeName>
</protein>
<evidence type="ECO:0000256" key="7">
    <source>
        <dbReference type="ARBA" id="ARBA00022755"/>
    </source>
</evidence>
<dbReference type="GO" id="GO:0006189">
    <property type="term" value="P:'de novo' IMP biosynthetic process"/>
    <property type="evidence" value="ECO:0007669"/>
    <property type="project" value="InterPro"/>
</dbReference>
<evidence type="ECO:0000313" key="17">
    <source>
        <dbReference type="Proteomes" id="UP001230188"/>
    </source>
</evidence>
<dbReference type="Gene3D" id="3.30.1330.10">
    <property type="entry name" value="PurM-like, N-terminal domain"/>
    <property type="match status" value="2"/>
</dbReference>
<dbReference type="SMART" id="SM01211">
    <property type="entry name" value="GATase_5"/>
    <property type="match status" value="1"/>
</dbReference>
<dbReference type="SUPFAM" id="SSF109736">
    <property type="entry name" value="FGAM synthase PurL, linker domain"/>
    <property type="match status" value="1"/>
</dbReference>
<proteinExistence type="inferred from homology"/>
<dbReference type="InterPro" id="IPR036604">
    <property type="entry name" value="PurS-like_sf"/>
</dbReference>
<feature type="domain" description="PurM-like C-terminal" evidence="13">
    <location>
        <begin position="370"/>
        <end position="525"/>
    </location>
</feature>
<keyword evidence="8" id="KW-0067">ATP-binding</keyword>
<feature type="domain" description="FGAR-AT PurM N-terminal-like" evidence="15">
    <location>
        <begin position="592"/>
        <end position="747"/>
    </location>
</feature>
<dbReference type="InterPro" id="IPR041609">
    <property type="entry name" value="PurL_linker"/>
</dbReference>
<comment type="similarity">
    <text evidence="2">In the N-terminal section; belongs to the FGAMS family.</text>
</comment>
<evidence type="ECO:0000256" key="12">
    <source>
        <dbReference type="ARBA" id="ARBA00032632"/>
    </source>
</evidence>
<evidence type="ECO:0000256" key="5">
    <source>
        <dbReference type="ARBA" id="ARBA00022723"/>
    </source>
</evidence>
<gene>
    <name evidence="16" type="ORF">CTAYLR_005389</name>
</gene>
<dbReference type="Gene3D" id="3.40.50.880">
    <property type="match status" value="1"/>
</dbReference>
<evidence type="ECO:0000256" key="4">
    <source>
        <dbReference type="ARBA" id="ARBA00022598"/>
    </source>
</evidence>
<dbReference type="SUPFAM" id="SSF82697">
    <property type="entry name" value="PurS-like"/>
    <property type="match status" value="1"/>
</dbReference>
<dbReference type="PANTHER" id="PTHR10099:SF1">
    <property type="entry name" value="PHOSPHORIBOSYLFORMYLGLYCINAMIDINE SYNTHASE"/>
    <property type="match status" value="1"/>
</dbReference>
<dbReference type="GO" id="GO:0005737">
    <property type="term" value="C:cytoplasm"/>
    <property type="evidence" value="ECO:0007669"/>
    <property type="project" value="TreeGrafter"/>
</dbReference>
<dbReference type="Pfam" id="PF22689">
    <property type="entry name" value="FGAR-AT_PurM_N-like"/>
    <property type="match status" value="1"/>
</dbReference>
<evidence type="ECO:0000256" key="6">
    <source>
        <dbReference type="ARBA" id="ARBA00022741"/>
    </source>
</evidence>
<dbReference type="EC" id="6.3.5.3" evidence="3"/>
<dbReference type="SUPFAM" id="SSF52317">
    <property type="entry name" value="Class I glutamine amidotransferase-like"/>
    <property type="match status" value="1"/>
</dbReference>
<dbReference type="NCBIfam" id="NF003672">
    <property type="entry name" value="PRK05297.1"/>
    <property type="match status" value="1"/>
</dbReference>
<organism evidence="16 17">
    <name type="scientific">Chrysophaeum taylorii</name>
    <dbReference type="NCBI Taxonomy" id="2483200"/>
    <lineage>
        <taxon>Eukaryota</taxon>
        <taxon>Sar</taxon>
        <taxon>Stramenopiles</taxon>
        <taxon>Ochrophyta</taxon>
        <taxon>Pelagophyceae</taxon>
        <taxon>Pelagomonadales</taxon>
        <taxon>Pelagomonadaceae</taxon>
        <taxon>Chrysophaeum</taxon>
    </lineage>
</organism>
<dbReference type="InterPro" id="IPR010918">
    <property type="entry name" value="PurM-like_C_dom"/>
</dbReference>
<dbReference type="InterPro" id="IPR036921">
    <property type="entry name" value="PurM-like_N_sf"/>
</dbReference>
<dbReference type="SUPFAM" id="SSF55326">
    <property type="entry name" value="PurM N-terminal domain-like"/>
    <property type="match status" value="2"/>
</dbReference>
<dbReference type="InterPro" id="IPR036676">
    <property type="entry name" value="PurM-like_C_sf"/>
</dbReference>
<dbReference type="NCBIfam" id="TIGR01735">
    <property type="entry name" value="FGAM_synt"/>
    <property type="match status" value="1"/>
</dbReference>
<dbReference type="CDD" id="cd01740">
    <property type="entry name" value="GATase1_FGAR_AT"/>
    <property type="match status" value="1"/>
</dbReference>
<keyword evidence="5" id="KW-0479">Metal-binding</keyword>
<dbReference type="Gene3D" id="3.90.650.10">
    <property type="entry name" value="PurM-like C-terminal domain"/>
    <property type="match status" value="2"/>
</dbReference>
<dbReference type="GO" id="GO:0046872">
    <property type="term" value="F:metal ion binding"/>
    <property type="evidence" value="ECO:0007669"/>
    <property type="project" value="UniProtKB-KW"/>
</dbReference>
<dbReference type="CDD" id="cd02204">
    <property type="entry name" value="PurL_repeat2"/>
    <property type="match status" value="1"/>
</dbReference>
<dbReference type="CDD" id="cd02203">
    <property type="entry name" value="PurL_repeat1"/>
    <property type="match status" value="1"/>
</dbReference>
<keyword evidence="17" id="KW-1185">Reference proteome</keyword>
<dbReference type="Pfam" id="PF02769">
    <property type="entry name" value="AIRS_C"/>
    <property type="match status" value="2"/>
</dbReference>
<sequence length="1211" mass="131406">MACLAALEAFFAKDDGGELRLFKRGTNWFEYCFNLRRNNTCCEDPARAAQIVYWLLCETFDEDLSVTSFLSGCNSEKMVSEVGPRPAFESAWSSTCVSICNAAGAVGLASAERSRRYAGEPKYDRMTECEYPPKAKPEPSKATAHGFDEADLAYYKDLFEDMGREATEVELYDLAQSNSEHSRHWFFSGRQVIDGVEKPSLFHLVKEPLRVAKSDSSIIAFSDNSSAIRGADGAHHPVLTAETHNFPTAVAPFPGAETGAGGRIRDVQATGRGARTCAGIAGYCVGSIFWGDEEASYPSHLAPPIRVLIEASDGASDYGNKFGEPLVLGFCRSFGGKDARNERCEWVKPVMFSAGVGWIADRNAKKGDPKPGMKVCKIGGPAYRIGMGGGTASSRVSSAENAGLDFDAVQRGDAQMCNRMNRVVQACASLPRNPIVSIHDQGCGGNGNVLKEIVAPEGAIYDLSKFTSGDDSMTALELWSAEYQESNAILIHPEDEETVRTIARRERCGFDVVGVVTGDGTVKAYDRREEKGGGVVVVDLPLAKVLGKLPPKVFESTTPEPPTTRVEDVALPPSFFFRAALTAVLKLPGVGSKRFLVHKADRSVTGLVARQQCVGPYQVAVSNVAVLARSMFHLDGVAVAVGEAPQLSALADAAVMARRCVAEMFTNLCWARVTKRQDVRLSGNWMWAAKLPGEGARMYRCCEALSKALVDVEVAIDGGKDSLSMAAPDAFGNVVKSPGTLTLTAYAACPDIRAVVTPELRGGRALIFVDLGEPKKSLGGTSYAQATGRWFAEATDCDPRIVAAAFDVVQQLVLDHRITAGHDKSDGGLVVTLLEMCFASDAGVDVEISDPFDEGPGLVLEGDPSLADLFPMTEAKVIGRSTVERTITLRGLMENVPVVELWEEWESTSFDLERLQRAPLCVDAEEESLASRKPVTYRVPFDLLPPPRDRSRVAIVRCEGSNGDAEMSAAFELAGLCPCDVAMTDLPTVSLDQFRGIAFVGGFSYADVCDSAKGWAAIVRFNLAAKFRAFRNRPDTFSLGVCNGCQLMALLGWLVPAEENKLPRFVHNTSRKFESRWVTVTVEPSPSVLLAGMEGAVLGVWVAHAEGRAYFPDPEIRDAILAQNLAPLRYADDDGRVNPNYPYCPNGSDRAIAGLCSADGRHLAIMPHPERCVLRWQWPWLADLPSFHQEDWSPWLRLFQNAANFCEQSTS</sequence>
<comment type="pathway">
    <text evidence="1">Purine metabolism; IMP biosynthesis via de novo pathway; 5-amino-1-(5-phospho-D-ribosyl)imidazole from N(2)-formyl-N(1)-(5-phospho-D-ribosyl)glycinamide: step 1/2.</text>
</comment>